<name>A0A975BEF5_9BACT</name>
<sequence length="302" mass="31805">MNSKKLSIIICLTAFIFAFTCLSFAEVPSLINYEGRLTDTDGNAVPDGTYEVQFSFYDVPSEGTALWSEMWDAATSPVMSINGVFNAMLGSHTPIPEDFFYDHSAVYLGIKVGADSEMIPRQRIGSVAYAMNAGYGGVPRGGILMWSGSASAIPKGWALCDGSAGTPDLRDRFIVGAGGAYSFGSTGGSVKTDLSHAHSISSESPGTNGAGNHVHSFSASFGVDFNSGDPTDKVREQSGDNDNNETVCSEGHKHNLNNVNTSAGGAHSHVVNSHAHGGKTGTGLDGVENRPPYFALCFIMKL</sequence>
<evidence type="ECO:0000313" key="3">
    <source>
        <dbReference type="Proteomes" id="UP000663720"/>
    </source>
</evidence>
<dbReference type="Proteomes" id="UP000663720">
    <property type="component" value="Chromosome"/>
</dbReference>
<evidence type="ECO:0008006" key="4">
    <source>
        <dbReference type="Google" id="ProtNLM"/>
    </source>
</evidence>
<feature type="region of interest" description="Disordered" evidence="1">
    <location>
        <begin position="226"/>
        <end position="257"/>
    </location>
</feature>
<dbReference type="AlphaFoldDB" id="A0A975BEF5"/>
<dbReference type="RefSeq" id="WP_207689600.1">
    <property type="nucleotide sequence ID" value="NZ_CP061799.1"/>
</dbReference>
<keyword evidence="3" id="KW-1185">Reference proteome</keyword>
<evidence type="ECO:0000313" key="2">
    <source>
        <dbReference type="EMBL" id="QTA83808.1"/>
    </source>
</evidence>
<organism evidence="2 3">
    <name type="scientific">Desulfonema limicola</name>
    <dbReference type="NCBI Taxonomy" id="45656"/>
    <lineage>
        <taxon>Bacteria</taxon>
        <taxon>Pseudomonadati</taxon>
        <taxon>Thermodesulfobacteriota</taxon>
        <taxon>Desulfobacteria</taxon>
        <taxon>Desulfobacterales</taxon>
        <taxon>Desulfococcaceae</taxon>
        <taxon>Desulfonema</taxon>
    </lineage>
</organism>
<proteinExistence type="predicted"/>
<evidence type="ECO:0000256" key="1">
    <source>
        <dbReference type="SAM" id="MobiDB-lite"/>
    </source>
</evidence>
<dbReference type="SUPFAM" id="SSF88874">
    <property type="entry name" value="Receptor-binding domain of short tail fibre protein gp12"/>
    <property type="match status" value="1"/>
</dbReference>
<dbReference type="EMBL" id="CP061799">
    <property type="protein sequence ID" value="QTA83808.1"/>
    <property type="molecule type" value="Genomic_DNA"/>
</dbReference>
<gene>
    <name evidence="2" type="ORF">dnl_62240</name>
</gene>
<reference evidence="2" key="1">
    <citation type="journal article" date="2021" name="Microb. Physiol.">
        <title>Proteogenomic Insights into the Physiology of Marine, Sulfate-Reducing, Filamentous Desulfonema limicola and Desulfonema magnum.</title>
        <authorList>
            <person name="Schnaars V."/>
            <person name="Wohlbrand L."/>
            <person name="Scheve S."/>
            <person name="Hinrichs C."/>
            <person name="Reinhardt R."/>
            <person name="Rabus R."/>
        </authorList>
    </citation>
    <scope>NUCLEOTIDE SEQUENCE</scope>
    <source>
        <strain evidence="2">5ac10</strain>
    </source>
</reference>
<protein>
    <recommendedName>
        <fullName evidence="4">Phage tail collar domain-containing protein</fullName>
    </recommendedName>
</protein>
<dbReference type="CDD" id="cd22641">
    <property type="entry name" value="C24-like"/>
    <property type="match status" value="1"/>
</dbReference>
<dbReference type="KEGG" id="dli:dnl_62240"/>
<accession>A0A975BEF5</accession>